<dbReference type="Pfam" id="PF13229">
    <property type="entry name" value="Beta_helix"/>
    <property type="match status" value="1"/>
</dbReference>
<feature type="domain" description="DUF11" evidence="2">
    <location>
        <begin position="633"/>
        <end position="732"/>
    </location>
</feature>
<feature type="domain" description="DUF11" evidence="2">
    <location>
        <begin position="1104"/>
        <end position="1202"/>
    </location>
</feature>
<feature type="domain" description="DUF11" evidence="2">
    <location>
        <begin position="1453"/>
        <end position="1552"/>
    </location>
</feature>
<dbReference type="NCBIfam" id="TIGR01451">
    <property type="entry name" value="B_ant_repeat"/>
    <property type="match status" value="10"/>
</dbReference>
<feature type="transmembrane region" description="Helical" evidence="1">
    <location>
        <begin position="1833"/>
        <end position="1851"/>
    </location>
</feature>
<dbReference type="RefSeq" id="WP_223790304.1">
    <property type="nucleotide sequence ID" value="NZ_JAIOUQ010000002.1"/>
</dbReference>
<dbReference type="EMBL" id="JAIOUQ010000002">
    <property type="protein sequence ID" value="MBZ2164623.1"/>
    <property type="molecule type" value="Genomic_DNA"/>
</dbReference>
<dbReference type="InterPro" id="IPR051172">
    <property type="entry name" value="Chlamydia_OmcB"/>
</dbReference>
<dbReference type="PANTHER" id="PTHR34819:SF3">
    <property type="entry name" value="CELL SURFACE PROTEIN"/>
    <property type="match status" value="1"/>
</dbReference>
<gene>
    <name evidence="4" type="ORF">K8N75_00950</name>
</gene>
<feature type="domain" description="DUF11" evidence="2">
    <location>
        <begin position="987"/>
        <end position="1084"/>
    </location>
</feature>
<evidence type="ECO:0000313" key="4">
    <source>
        <dbReference type="EMBL" id="MBZ2164623.1"/>
    </source>
</evidence>
<name>A0A8T5UUT1_9EURY</name>
<evidence type="ECO:0000259" key="3">
    <source>
        <dbReference type="Pfam" id="PF13229"/>
    </source>
</evidence>
<dbReference type="PANTHER" id="PTHR34819">
    <property type="entry name" value="LARGE CYSTEINE-RICH PERIPLASMIC PROTEIN OMCB"/>
    <property type="match status" value="1"/>
</dbReference>
<keyword evidence="5" id="KW-1185">Reference proteome</keyword>
<accession>A0A8T5UUT1</accession>
<feature type="domain" description="DUF11" evidence="2">
    <location>
        <begin position="752"/>
        <end position="850"/>
    </location>
</feature>
<dbReference type="InterPro" id="IPR006626">
    <property type="entry name" value="PbH1"/>
</dbReference>
<feature type="domain" description="DUF11" evidence="2">
    <location>
        <begin position="520"/>
        <end position="596"/>
    </location>
</feature>
<protein>
    <submittedName>
        <fullName evidence="4">DUF11 domain-containing protein</fullName>
    </submittedName>
</protein>
<dbReference type="NCBIfam" id="TIGR03804">
    <property type="entry name" value="para_beta_helix"/>
    <property type="match status" value="1"/>
</dbReference>
<dbReference type="InterPro" id="IPR047589">
    <property type="entry name" value="DUF11_rpt"/>
</dbReference>
<feature type="domain" description="DUF11" evidence="2">
    <location>
        <begin position="1703"/>
        <end position="1795"/>
    </location>
</feature>
<dbReference type="InterPro" id="IPR001434">
    <property type="entry name" value="OmcB-like_DUF11"/>
</dbReference>
<feature type="domain" description="DUF11" evidence="2">
    <location>
        <begin position="1222"/>
        <end position="1320"/>
    </location>
</feature>
<feature type="domain" description="DUF11" evidence="2">
    <location>
        <begin position="870"/>
        <end position="967"/>
    </location>
</feature>
<evidence type="ECO:0000259" key="2">
    <source>
        <dbReference type="Pfam" id="PF01345"/>
    </source>
</evidence>
<dbReference type="Proteomes" id="UP000825933">
    <property type="component" value="Unassembled WGS sequence"/>
</dbReference>
<dbReference type="Gene3D" id="2.60.40.1170">
    <property type="entry name" value="Mu homology domain, subdomain B"/>
    <property type="match status" value="2"/>
</dbReference>
<keyword evidence="1" id="KW-0472">Membrane</keyword>
<sequence>MQKHIKKAQLIVFMLIFTLIAMGTVSAADHLSDKSVTSVNHTTFTQNTQKITNVVKINKNLSINKTKTSNTSKDPQIWNNGAPVSRGGHPADYNWGTIQNAVNNALSGDTIMLENGCTFSGEGNTQITLSKNLNFDVLYGGRAIIDGHGIRWGFVVNPGFKASFNNIIFQNMFKPSNGAALENNRGTLTLNHCVFVNSQAAKDGGVIYNNGSLYMNRCLVNNNLGGSGIYTAGSGTVNIRNSSIFYNINEDGIGITVESGNPTITGNNIYGNFWRGIYIMGGNAVISNNNIHNNGHGTCNGDGIWINGGNPVITSNNIRNNSEDGIHIDRSSKDNSKSNKLNIHYNSIVDNGKCGLHVVNHVYVNAIHNWWGTNSPDYVRQIIDPIYPKDIFEQYDNPSINHISWNPYLYLRIKSNSPIYNGNNSTVTAYLTRDNRKDNKINLAPGTVPDGTTVTFSLTNGTYGRLTEPFTRTTVGGVSTIVFTANDPNAQNVSATVDHQQVTTEIYIKPQARVVMSIKSNSPAHVGGIGQFIVTLTNYGPDIAYRIIVQEHNLLPDFIHELSEGCYDILHGRWTVFQLENGETVTLTAYRIMNKEDLKLNWYDNVTESQFTHNPTPIKQKTALIKTRTAAEVSMTKTSNGSVHVGQTGTFTITLINKGPNDATNVLVRDPFQAGFTYTPSIGSYDRATGIWCIDKLANRASATLTISKVMSPTDVGTIHNTAYETQETYNPSPIIPQTANLTVNPVAYVVMTKTSNGPVHVGETGTFTITLKNNGPNDATNVLVSDPYITGFLYMPSTGSYNFATGIWTISRLANGATATLTITKVMSTNDIGTIHNTASETQTTYNPTPITPQTANLTVNPSAHVIMTKTSNGPVHVGQRGIFTITLTNNGPSDATNVLVSDPFIVGFTYTPSIGSYDPTTGIWTISRLANGATATLTITKVMSTNDIGTIHNTASETQTTYNPTPITPQTANLTVNPSAHVIMTKTSNGPVHVGQRGIFTITLTNNGPSDATNVLVSDPFIVGFTYTPSIGSYDPTTGIWTISRLANGATATLTITKVMSTNDIGTIHNTASETQTTYNPTPITPQTANLTVNPSAHVIMTKTSNGPVHVGQRGIFTITLTNNGPSDATNVLVSDPYIKGFTYTPSIGTYNPTTGIWAIRTLVNGAAATLTISKHNMAPSDVGTIHNTASETQTTYNPTPITPQTANLTVNPSAHVIMTKTSNGPVHVGQRGIFTITLTNNGPSDATNVLVSDPYIKGFTYTPSIGTYNPTTGIWAIRTLVNGAAATLTISKHNMAPSDVGTIHNTASETQTTYNPTPITPQTANLTVNPSAHVIMTKTSNGPVHVGQRGIFTITLTNNGPSDATNVLVSDPFIVGFTYTPSIGSYDPTTGIWTISRLANGATATLTITKVMSTNDIGTIHNTASETQTTYNPTPITPQTATLYIYNVKLSIKKTSNKTKYNAGDSVVYNIDVKNNGSDTATNIIVTDTLRSGLTYISSTLGGSYNALTRTVTWKLASLTSGLHFLPSFTASVNKGTQGHTITNTVSAYNNGIKTPIISTPANIKVNKAVLSIKKTSGKTKYNTGNSVFYIIDVKNNGPDTATNIIVTDTLPTGMIYVDSTRGGVWDYTKKTVTWNVDNLARGAHFKAMLTANINIHGGKTLKNRVQAIDKQMNSPVSATKSIHVKKSSLYVKVSPTIIQTLVGKTFTITYKVGNKGPDEANNVVMSFVIPKGLRFVSASSKDGAKPSYNAATKELTWILGDVKVGDPILKLNVKALRAGTFLITSKLVSSTTSRQQAIVSAVTVKAHKKAHNKVKPHGGQTIPMQKTGAPIGALILAGLMILGGILLPRQEN</sequence>
<dbReference type="SMART" id="SM00710">
    <property type="entry name" value="PbH1"/>
    <property type="match status" value="8"/>
</dbReference>
<dbReference type="InterPro" id="IPR011050">
    <property type="entry name" value="Pectin_lyase_fold/virulence"/>
</dbReference>
<evidence type="ECO:0000313" key="5">
    <source>
        <dbReference type="Proteomes" id="UP000825933"/>
    </source>
</evidence>
<evidence type="ECO:0000256" key="1">
    <source>
        <dbReference type="SAM" id="Phobius"/>
    </source>
</evidence>
<organism evidence="4 5">
    <name type="scientific">Methanobacterium spitsbergense</name>
    <dbReference type="NCBI Taxonomy" id="2874285"/>
    <lineage>
        <taxon>Archaea</taxon>
        <taxon>Methanobacteriati</taxon>
        <taxon>Methanobacteriota</taxon>
        <taxon>Methanomada group</taxon>
        <taxon>Methanobacteria</taxon>
        <taxon>Methanobacteriales</taxon>
        <taxon>Methanobacteriaceae</taxon>
        <taxon>Methanobacterium</taxon>
    </lineage>
</organism>
<feature type="domain" description="DUF11" evidence="2">
    <location>
        <begin position="1340"/>
        <end position="1437"/>
    </location>
</feature>
<dbReference type="InterPro" id="IPR022441">
    <property type="entry name" value="Para_beta_helix_rpt-2"/>
</dbReference>
<keyword evidence="1" id="KW-0812">Transmembrane</keyword>
<reference evidence="5" key="1">
    <citation type="journal article" date="2022" name="Microbiol. Resour. Announc.">
        <title>Draft Genome Sequence of a Methanogenic Archaeon from West Spitsbergen Permafrost.</title>
        <authorList>
            <person name="Trubitsyn V."/>
            <person name="Rivkina E."/>
            <person name="Shcherbakova V."/>
        </authorList>
    </citation>
    <scope>NUCLEOTIDE SEQUENCE [LARGE SCALE GENOMIC DNA]</scope>
    <source>
        <strain evidence="5">VT</strain>
    </source>
</reference>
<proteinExistence type="predicted"/>
<dbReference type="SUPFAM" id="SSF51126">
    <property type="entry name" value="Pectin lyase-like"/>
    <property type="match status" value="1"/>
</dbReference>
<feature type="domain" description="DUF11" evidence="2">
    <location>
        <begin position="1574"/>
        <end position="1671"/>
    </location>
</feature>
<comment type="caution">
    <text evidence="4">The sequence shown here is derived from an EMBL/GenBank/DDBJ whole genome shotgun (WGS) entry which is preliminary data.</text>
</comment>
<keyword evidence="1" id="KW-1133">Transmembrane helix</keyword>
<dbReference type="Gene3D" id="2.60.40.3080">
    <property type="match status" value="1"/>
</dbReference>
<feature type="domain" description="Right handed beta helix" evidence="3">
    <location>
        <begin position="206"/>
        <end position="365"/>
    </location>
</feature>
<dbReference type="InterPro" id="IPR039448">
    <property type="entry name" value="Beta_helix"/>
</dbReference>
<dbReference type="Pfam" id="PF01345">
    <property type="entry name" value="DUF11"/>
    <property type="match status" value="11"/>
</dbReference>